<organism evidence="1 2">
    <name type="scientific">Apiospora kogelbergensis</name>
    <dbReference type="NCBI Taxonomy" id="1337665"/>
    <lineage>
        <taxon>Eukaryota</taxon>
        <taxon>Fungi</taxon>
        <taxon>Dikarya</taxon>
        <taxon>Ascomycota</taxon>
        <taxon>Pezizomycotina</taxon>
        <taxon>Sordariomycetes</taxon>
        <taxon>Xylariomycetidae</taxon>
        <taxon>Amphisphaeriales</taxon>
        <taxon>Apiosporaceae</taxon>
        <taxon>Apiospora</taxon>
    </lineage>
</organism>
<reference evidence="1 2" key="1">
    <citation type="submission" date="2023-01" db="EMBL/GenBank/DDBJ databases">
        <title>Analysis of 21 Apiospora genomes using comparative genomics revels a genus with tremendous synthesis potential of carbohydrate active enzymes and secondary metabolites.</title>
        <authorList>
            <person name="Sorensen T."/>
        </authorList>
    </citation>
    <scope>NUCLEOTIDE SEQUENCE [LARGE SCALE GENOMIC DNA]</scope>
    <source>
        <strain evidence="1 2">CBS 117206</strain>
    </source>
</reference>
<proteinExistence type="predicted"/>
<dbReference type="EMBL" id="JAQQWP010000012">
    <property type="protein sequence ID" value="KAK8092803.1"/>
    <property type="molecule type" value="Genomic_DNA"/>
</dbReference>
<name>A0AAW0Q664_9PEZI</name>
<dbReference type="Proteomes" id="UP001392437">
    <property type="component" value="Unassembled WGS sequence"/>
</dbReference>
<accession>A0AAW0Q664</accession>
<dbReference type="AlphaFoldDB" id="A0AAW0Q664"/>
<evidence type="ECO:0000313" key="1">
    <source>
        <dbReference type="EMBL" id="KAK8092803.1"/>
    </source>
</evidence>
<gene>
    <name evidence="1" type="ORF">PG999_014390</name>
</gene>
<evidence type="ECO:0000313" key="2">
    <source>
        <dbReference type="Proteomes" id="UP001392437"/>
    </source>
</evidence>
<comment type="caution">
    <text evidence="1">The sequence shown here is derived from an EMBL/GenBank/DDBJ whole genome shotgun (WGS) entry which is preliminary data.</text>
</comment>
<protein>
    <submittedName>
        <fullName evidence="1">Uncharacterized protein</fullName>
    </submittedName>
</protein>
<sequence length="60" mass="6227">MTRNTTLQLLLGPTIQAPRPRAAGRRPGHQPVLRVGVLAAGLGVAAVPSRPQVCGTMAVF</sequence>
<keyword evidence="2" id="KW-1185">Reference proteome</keyword>